<dbReference type="InterPro" id="IPR051257">
    <property type="entry name" value="Diverse_CBS-Domain"/>
</dbReference>
<dbReference type="RefSeq" id="WP_201076809.1">
    <property type="nucleotide sequence ID" value="NZ_CP067420.1"/>
</dbReference>
<dbReference type="EMBL" id="CP067420">
    <property type="protein sequence ID" value="QQP89991.1"/>
    <property type="molecule type" value="Genomic_DNA"/>
</dbReference>
<evidence type="ECO:0000313" key="4">
    <source>
        <dbReference type="EMBL" id="QQP89991.1"/>
    </source>
</evidence>
<dbReference type="SUPFAM" id="SSF54631">
    <property type="entry name" value="CBS-domain pair"/>
    <property type="match status" value="1"/>
</dbReference>
<dbReference type="SMART" id="SM00116">
    <property type="entry name" value="CBS"/>
    <property type="match status" value="2"/>
</dbReference>
<evidence type="ECO:0000313" key="5">
    <source>
        <dbReference type="Proteomes" id="UP000595197"/>
    </source>
</evidence>
<dbReference type="PANTHER" id="PTHR43080">
    <property type="entry name" value="CBS DOMAIN-CONTAINING PROTEIN CBSX3, MITOCHONDRIAL"/>
    <property type="match status" value="1"/>
</dbReference>
<reference evidence="4" key="1">
    <citation type="submission" date="2021-02" db="EMBL/GenBank/DDBJ databases">
        <title>Skermanella TT6 skin isolate.</title>
        <authorList>
            <person name="Lee K."/>
            <person name="Ganzorig M."/>
        </authorList>
    </citation>
    <scope>NUCLEOTIDE SEQUENCE</scope>
    <source>
        <strain evidence="4">TT6</strain>
    </source>
</reference>
<evidence type="ECO:0000256" key="1">
    <source>
        <dbReference type="ARBA" id="ARBA00023122"/>
    </source>
</evidence>
<dbReference type="PANTHER" id="PTHR43080:SF2">
    <property type="entry name" value="CBS DOMAIN-CONTAINING PROTEIN"/>
    <property type="match status" value="1"/>
</dbReference>
<keyword evidence="5" id="KW-1185">Reference proteome</keyword>
<protein>
    <submittedName>
        <fullName evidence="4">CBS domain-containing protein</fullName>
    </submittedName>
</protein>
<dbReference type="Pfam" id="PF00571">
    <property type="entry name" value="CBS"/>
    <property type="match status" value="2"/>
</dbReference>
<dbReference type="InterPro" id="IPR046342">
    <property type="entry name" value="CBS_dom_sf"/>
</dbReference>
<sequence>MPKRKLVPDVVREQEVISFKPDDMVGAAVKAMAERRVGAVLVMEGDGLKGIFTERDLVTRVVAQDLDPKTTALGQVMTAGPDTLPPDAMAIEALDLMRKHNYRHLPVLRDGAVVGIVSIRDLYAAVHAQLEQEIKERDSFIFGQDYSIGA</sequence>
<keyword evidence="1 2" id="KW-0129">CBS domain</keyword>
<dbReference type="Proteomes" id="UP000595197">
    <property type="component" value="Chromosome"/>
</dbReference>
<dbReference type="InterPro" id="IPR000644">
    <property type="entry name" value="CBS_dom"/>
</dbReference>
<dbReference type="PROSITE" id="PS51371">
    <property type="entry name" value="CBS"/>
    <property type="match status" value="2"/>
</dbReference>
<evidence type="ECO:0000256" key="2">
    <source>
        <dbReference type="PROSITE-ProRule" id="PRU00703"/>
    </source>
</evidence>
<feature type="domain" description="CBS" evidence="3">
    <location>
        <begin position="10"/>
        <end position="68"/>
    </location>
</feature>
<evidence type="ECO:0000259" key="3">
    <source>
        <dbReference type="PROSITE" id="PS51371"/>
    </source>
</evidence>
<dbReference type="Gene3D" id="3.10.580.10">
    <property type="entry name" value="CBS-domain"/>
    <property type="match status" value="1"/>
</dbReference>
<gene>
    <name evidence="4" type="ORF">IGS68_01560</name>
</gene>
<accession>A0ABX7B6L1</accession>
<organism evidence="4 5">
    <name type="scientific">Skermanella cutis</name>
    <dbReference type="NCBI Taxonomy" id="2775420"/>
    <lineage>
        <taxon>Bacteria</taxon>
        <taxon>Pseudomonadati</taxon>
        <taxon>Pseudomonadota</taxon>
        <taxon>Alphaproteobacteria</taxon>
        <taxon>Rhodospirillales</taxon>
        <taxon>Azospirillaceae</taxon>
        <taxon>Skermanella</taxon>
    </lineage>
</organism>
<proteinExistence type="predicted"/>
<feature type="domain" description="CBS" evidence="3">
    <location>
        <begin position="77"/>
        <end position="136"/>
    </location>
</feature>
<name>A0ABX7B6L1_9PROT</name>